<protein>
    <recommendedName>
        <fullName evidence="1">Solute-binding protein family 3/N-terminal domain-containing protein</fullName>
    </recommendedName>
</protein>
<dbReference type="EMBL" id="BAABLW010000007">
    <property type="protein sequence ID" value="GAA4925890.1"/>
    <property type="molecule type" value="Genomic_DNA"/>
</dbReference>
<dbReference type="InterPro" id="IPR001638">
    <property type="entry name" value="Solute-binding_3/MltF_N"/>
</dbReference>
<gene>
    <name evidence="2" type="ORF">GCM10025790_24490</name>
</gene>
<evidence type="ECO:0000259" key="1">
    <source>
        <dbReference type="Pfam" id="PF00497"/>
    </source>
</evidence>
<feature type="domain" description="Solute-binding protein family 3/N-terminal" evidence="1">
    <location>
        <begin position="64"/>
        <end position="149"/>
    </location>
</feature>
<sequence>MTAALPQDEASGPKEERQVALVRWWNRPVLAAGVLLCAGAAAGCSSIPADPEGSLEAAREGELHIGITEHPPWTEIGDSTASAPGGTEVDLLNGYAERLGAEIIWVPGSESELLGQLAEHELDVVIGGFDSNTHWQKEGAITRPYRKDPDGSQRVVLVEQGENALLMDLESYFIELEHSGQEQQ</sequence>
<evidence type="ECO:0000313" key="2">
    <source>
        <dbReference type="EMBL" id="GAA4925890.1"/>
    </source>
</evidence>
<reference evidence="3" key="1">
    <citation type="journal article" date="2019" name="Int. J. Syst. Evol. Microbiol.">
        <title>The Global Catalogue of Microorganisms (GCM) 10K type strain sequencing project: providing services to taxonomists for standard genome sequencing and annotation.</title>
        <authorList>
            <consortium name="The Broad Institute Genomics Platform"/>
            <consortium name="The Broad Institute Genome Sequencing Center for Infectious Disease"/>
            <person name="Wu L."/>
            <person name="Ma J."/>
        </authorList>
    </citation>
    <scope>NUCLEOTIDE SEQUENCE [LARGE SCALE GENOMIC DNA]</scope>
    <source>
        <strain evidence="3">JCM 19129</strain>
    </source>
</reference>
<name>A0ABP9G2A2_9MICC</name>
<dbReference type="SUPFAM" id="SSF53850">
    <property type="entry name" value="Periplasmic binding protein-like II"/>
    <property type="match status" value="1"/>
</dbReference>
<organism evidence="2 3">
    <name type="scientific">Nesterenkonia rhizosphaerae</name>
    <dbReference type="NCBI Taxonomy" id="1348272"/>
    <lineage>
        <taxon>Bacteria</taxon>
        <taxon>Bacillati</taxon>
        <taxon>Actinomycetota</taxon>
        <taxon>Actinomycetes</taxon>
        <taxon>Micrococcales</taxon>
        <taxon>Micrococcaceae</taxon>
        <taxon>Nesterenkonia</taxon>
    </lineage>
</organism>
<evidence type="ECO:0000313" key="3">
    <source>
        <dbReference type="Proteomes" id="UP001500368"/>
    </source>
</evidence>
<keyword evidence="3" id="KW-1185">Reference proteome</keyword>
<proteinExistence type="predicted"/>
<dbReference type="Proteomes" id="UP001500368">
    <property type="component" value="Unassembled WGS sequence"/>
</dbReference>
<accession>A0ABP9G2A2</accession>
<dbReference type="Pfam" id="PF00497">
    <property type="entry name" value="SBP_bac_3"/>
    <property type="match status" value="1"/>
</dbReference>
<comment type="caution">
    <text evidence="2">The sequence shown here is derived from an EMBL/GenBank/DDBJ whole genome shotgun (WGS) entry which is preliminary data.</text>
</comment>
<dbReference type="Gene3D" id="3.40.190.10">
    <property type="entry name" value="Periplasmic binding protein-like II"/>
    <property type="match status" value="1"/>
</dbReference>